<proteinExistence type="predicted"/>
<dbReference type="EMBL" id="CP038908">
    <property type="protein sequence ID" value="QGO05502.1"/>
    <property type="molecule type" value="Genomic_DNA"/>
</dbReference>
<evidence type="ECO:0000313" key="3">
    <source>
        <dbReference type="Proteomes" id="UP000422232"/>
    </source>
</evidence>
<feature type="compositionally biased region" description="Low complexity" evidence="1">
    <location>
        <begin position="290"/>
        <end position="299"/>
    </location>
</feature>
<sequence>MPRIKPIIVDSGTVAHSYQSQILTTGSDYGSPLAFSSAAIVAQSKRGHGLFHATNSLQDPNNFLAWLKEVKEALGDKVTFSITAPRYNPARPNQVCPYEKSLEEKCESLKIQPKILHNLKVATNPLVAISREGLISDRALLVEQSQKPSSPEPKLTIYLETNHHRGTDRRDLALSVGRKVELTIEQLQKKIETDPSDKSSNKIRAEGIKKLQLLQKDLDLLAKGPHQSLNLDFVKIIQATIARSTNGLKGNTSDTIKNLFKELKADFKSYLNQETWKKTEPPLKEEEESSSTSSNTSTTYSAIKTSGPNAPISSPRQHSEDQNLHYSDIVHSGNTQQQEEEIYANLPLRETALQEASAYSGQEEGDYANLPPKKTAPQGASGYSDPGGAYGSDSQQSSNPIPKAPYKEPLDPNATYATIDPNKKRADREQSQQALQSSTLFMKQREQNQQSPDQRSNNEYQS</sequence>
<feature type="compositionally biased region" description="Polar residues" evidence="1">
    <location>
        <begin position="431"/>
        <end position="462"/>
    </location>
</feature>
<gene>
    <name evidence="2" type="ORF">Psal009_01391</name>
</gene>
<feature type="region of interest" description="Disordered" evidence="1">
    <location>
        <begin position="278"/>
        <end position="320"/>
    </location>
</feature>
<protein>
    <submittedName>
        <fullName evidence="2">Uncharacterized protein</fullName>
    </submittedName>
</protein>
<feature type="compositionally biased region" description="Polar residues" evidence="1">
    <location>
        <begin position="300"/>
        <end position="316"/>
    </location>
</feature>
<keyword evidence="3" id="KW-1185">Reference proteome</keyword>
<evidence type="ECO:0000256" key="1">
    <source>
        <dbReference type="SAM" id="MobiDB-lite"/>
    </source>
</evidence>
<name>A0A9Q6PSD7_PISSA</name>
<organism evidence="2 3">
    <name type="scientific">Piscirickettsia salmonis</name>
    <dbReference type="NCBI Taxonomy" id="1238"/>
    <lineage>
        <taxon>Bacteria</taxon>
        <taxon>Pseudomonadati</taxon>
        <taxon>Pseudomonadota</taxon>
        <taxon>Gammaproteobacteria</taxon>
        <taxon>Thiotrichales</taxon>
        <taxon>Piscirickettsiaceae</taxon>
        <taxon>Piscirickettsia</taxon>
    </lineage>
</organism>
<accession>A0A9Q6PSD7</accession>
<dbReference type="RefSeq" id="WP_155047193.1">
    <property type="nucleotide sequence ID" value="NZ_CP038893.1"/>
</dbReference>
<feature type="region of interest" description="Disordered" evidence="1">
    <location>
        <begin position="356"/>
        <end position="462"/>
    </location>
</feature>
<dbReference type="AlphaFoldDB" id="A0A9Q6PSD7"/>
<reference evidence="2 3" key="1">
    <citation type="submission" date="2019-04" db="EMBL/GenBank/DDBJ databases">
        <title>Complete genome sequencing of Piscirickettsia salmonis strain Psal-009.</title>
        <authorList>
            <person name="Schober I."/>
            <person name="Bunk B."/>
            <person name="Sproer C."/>
            <person name="Carril G.P."/>
            <person name="Riedel T."/>
            <person name="Flores-Herrera P.A."/>
            <person name="Nourdin-Galindo G."/>
            <person name="Marshall S.H."/>
            <person name="Overmann J."/>
        </authorList>
    </citation>
    <scope>NUCLEOTIDE SEQUENCE [LARGE SCALE GENOMIC DNA]</scope>
    <source>
        <strain evidence="2 3">Psal-009</strain>
    </source>
</reference>
<feature type="compositionally biased region" description="Basic and acidic residues" evidence="1">
    <location>
        <begin position="421"/>
        <end position="430"/>
    </location>
</feature>
<dbReference type="Proteomes" id="UP000422232">
    <property type="component" value="Chromosome"/>
</dbReference>
<evidence type="ECO:0000313" key="2">
    <source>
        <dbReference type="EMBL" id="QGO05502.1"/>
    </source>
</evidence>